<proteinExistence type="predicted"/>
<feature type="region of interest" description="Disordered" evidence="1">
    <location>
        <begin position="183"/>
        <end position="211"/>
    </location>
</feature>
<comment type="caution">
    <text evidence="2">The sequence shown here is derived from an EMBL/GenBank/DDBJ whole genome shotgun (WGS) entry which is preliminary data.</text>
</comment>
<dbReference type="OrthoDB" id="6420877at2759"/>
<evidence type="ECO:0000313" key="3">
    <source>
        <dbReference type="Proteomes" id="UP000887013"/>
    </source>
</evidence>
<accession>A0A8X6PDJ5</accession>
<protein>
    <submittedName>
        <fullName evidence="2">Uncharacterized protein</fullName>
    </submittedName>
</protein>
<feature type="non-terminal residue" evidence="2">
    <location>
        <position position="1"/>
    </location>
</feature>
<evidence type="ECO:0000313" key="2">
    <source>
        <dbReference type="EMBL" id="GFT64931.1"/>
    </source>
</evidence>
<name>A0A8X6PDJ5_NEPPI</name>
<keyword evidence="3" id="KW-1185">Reference proteome</keyword>
<dbReference type="EMBL" id="BMAW01068520">
    <property type="protein sequence ID" value="GFT64931.1"/>
    <property type="molecule type" value="Genomic_DNA"/>
</dbReference>
<gene>
    <name evidence="2" type="primary">AVEN_240130_1</name>
    <name evidence="2" type="ORF">NPIL_25161</name>
</gene>
<organism evidence="2 3">
    <name type="scientific">Nephila pilipes</name>
    <name type="common">Giant wood spider</name>
    <name type="synonym">Nephila maculata</name>
    <dbReference type="NCBI Taxonomy" id="299642"/>
    <lineage>
        <taxon>Eukaryota</taxon>
        <taxon>Metazoa</taxon>
        <taxon>Ecdysozoa</taxon>
        <taxon>Arthropoda</taxon>
        <taxon>Chelicerata</taxon>
        <taxon>Arachnida</taxon>
        <taxon>Araneae</taxon>
        <taxon>Araneomorphae</taxon>
        <taxon>Entelegynae</taxon>
        <taxon>Araneoidea</taxon>
        <taxon>Nephilidae</taxon>
        <taxon>Nephila</taxon>
    </lineage>
</organism>
<reference evidence="2" key="1">
    <citation type="submission" date="2020-08" db="EMBL/GenBank/DDBJ databases">
        <title>Multicomponent nature underlies the extraordinary mechanical properties of spider dragline silk.</title>
        <authorList>
            <person name="Kono N."/>
            <person name="Nakamura H."/>
            <person name="Mori M."/>
            <person name="Yoshida Y."/>
            <person name="Ohtoshi R."/>
            <person name="Malay A.D."/>
            <person name="Moran D.A.P."/>
            <person name="Tomita M."/>
            <person name="Numata K."/>
            <person name="Arakawa K."/>
        </authorList>
    </citation>
    <scope>NUCLEOTIDE SEQUENCE</scope>
</reference>
<sequence length="211" mass="23632">GIIKKKQNRNSLETQILPISIIDDQISQPYEIQISAPLEKENKPRGLRLRTCNSSNLEEPKKLTVVSSYAEMEIPDAYTCPEHLITPLPGGFEGPKRHYKRKLPSKVNLLNRYSRAALSTPRYGNLQGQTNYAGRLSRSEDVDVVKRGSRRSDGTKMFNFDLLASKEDIANQPELETSVFLTSTSGTPGSEGFPVSSIHDLPFLSPKEDRK</sequence>
<evidence type="ECO:0000256" key="1">
    <source>
        <dbReference type="SAM" id="MobiDB-lite"/>
    </source>
</evidence>
<dbReference type="Proteomes" id="UP000887013">
    <property type="component" value="Unassembled WGS sequence"/>
</dbReference>
<dbReference type="AlphaFoldDB" id="A0A8X6PDJ5"/>